<dbReference type="EMBL" id="JAHQCR010000064">
    <property type="protein sequence ID" value="MBU9722966.1"/>
    <property type="molecule type" value="Genomic_DNA"/>
</dbReference>
<dbReference type="PANTHER" id="PTHR43649:SF32">
    <property type="entry name" value="SUGAR BINDING SECRETED PROTEIN"/>
    <property type="match status" value="1"/>
</dbReference>
<dbReference type="InterPro" id="IPR050490">
    <property type="entry name" value="Bact_solute-bd_prot1"/>
</dbReference>
<evidence type="ECO:0000313" key="3">
    <source>
        <dbReference type="EMBL" id="MBU9722966.1"/>
    </source>
</evidence>
<keyword evidence="2" id="KW-0732">Signal</keyword>
<dbReference type="PANTHER" id="PTHR43649">
    <property type="entry name" value="ARABINOSE-BINDING PROTEIN-RELATED"/>
    <property type="match status" value="1"/>
</dbReference>
<dbReference type="SUPFAM" id="SSF53850">
    <property type="entry name" value="Periplasmic binding protein-like II"/>
    <property type="match status" value="1"/>
</dbReference>
<keyword evidence="4" id="KW-1185">Reference proteome</keyword>
<protein>
    <submittedName>
        <fullName evidence="3">ABC transporter substrate-binding protein</fullName>
    </submittedName>
</protein>
<feature type="chain" id="PRO_5047291300" evidence="2">
    <location>
        <begin position="21"/>
        <end position="441"/>
    </location>
</feature>
<proteinExistence type="predicted"/>
<accession>A0ABS6JWJ4</accession>
<dbReference type="RefSeq" id="WP_088073693.1">
    <property type="nucleotide sequence ID" value="NZ_JAHQCR010000064.1"/>
</dbReference>
<gene>
    <name evidence="3" type="ORF">KS407_16225</name>
</gene>
<organism evidence="3 4">
    <name type="scientific">Evansella alkalicola</name>
    <dbReference type="NCBI Taxonomy" id="745819"/>
    <lineage>
        <taxon>Bacteria</taxon>
        <taxon>Bacillati</taxon>
        <taxon>Bacillota</taxon>
        <taxon>Bacilli</taxon>
        <taxon>Bacillales</taxon>
        <taxon>Bacillaceae</taxon>
        <taxon>Evansella</taxon>
    </lineage>
</organism>
<evidence type="ECO:0000256" key="1">
    <source>
        <dbReference type="SAM" id="MobiDB-lite"/>
    </source>
</evidence>
<evidence type="ECO:0000256" key="2">
    <source>
        <dbReference type="SAM" id="SignalP"/>
    </source>
</evidence>
<feature type="region of interest" description="Disordered" evidence="1">
    <location>
        <begin position="28"/>
        <end position="47"/>
    </location>
</feature>
<dbReference type="Gene3D" id="3.40.190.10">
    <property type="entry name" value="Periplasmic binding protein-like II"/>
    <property type="match status" value="1"/>
</dbReference>
<dbReference type="PROSITE" id="PS51257">
    <property type="entry name" value="PROKAR_LIPOPROTEIN"/>
    <property type="match status" value="1"/>
</dbReference>
<feature type="signal peptide" evidence="2">
    <location>
        <begin position="1"/>
        <end position="20"/>
    </location>
</feature>
<dbReference type="Proteomes" id="UP000790580">
    <property type="component" value="Unassembled WGS sequence"/>
</dbReference>
<evidence type="ECO:0000313" key="4">
    <source>
        <dbReference type="Proteomes" id="UP000790580"/>
    </source>
</evidence>
<dbReference type="Pfam" id="PF13416">
    <property type="entry name" value="SBP_bac_8"/>
    <property type="match status" value="1"/>
</dbReference>
<dbReference type="InterPro" id="IPR006059">
    <property type="entry name" value="SBP"/>
</dbReference>
<comment type="caution">
    <text evidence="3">The sequence shown here is derived from an EMBL/GenBank/DDBJ whole genome shotgun (WGS) entry which is preliminary data.</text>
</comment>
<name>A0ABS6JWJ4_9BACI</name>
<reference evidence="3 4" key="1">
    <citation type="submission" date="2021-06" db="EMBL/GenBank/DDBJ databases">
        <title>Bacillus sp. RD4P76, an endophyte from a halophyte.</title>
        <authorList>
            <person name="Sun J.-Q."/>
        </authorList>
    </citation>
    <scope>NUCLEOTIDE SEQUENCE [LARGE SCALE GENOMIC DNA]</scope>
    <source>
        <strain evidence="3 4">JCM 17098</strain>
    </source>
</reference>
<feature type="compositionally biased region" description="Acidic residues" evidence="1">
    <location>
        <begin position="35"/>
        <end position="47"/>
    </location>
</feature>
<sequence>MSKFLKLFAVMILGILLVVACNGDDDAETTGGGDQDGDADDGEEVSTESFGDGEIELVFWEFGNTGYDVLIEEYIADNPHISINLQNSDMDDNHDNLFTSISAGSGAPDIAMVEVGAIERFRAAGDSFHNLLDFGAGDVEGNFLDWVWRTAQSADQSTVLGLPTDIGPTVMFYRTDVIEEAGYDSSPEAVSELMSTWDDFAAFAQELHDKTGKQIADNFDLIYNAKRDQLTEQYFNTDGELVLEGNSGLKEAYDYTVDLLEAGLIGDYGLWSGEWFAGMGDGSYATMLAPAWMQGVIKDNEPEEGVWSITTMPEGAGNWGGSFLTIPSETEHAEEAYAFIEWLTAPEQQLKAFLGYGLFPSAPAVYDMPEFIEYEDDYFGGIPTAVIFSEAAEAVVPVYKGRYFQPVDDEIKEAFEDVAAGTDPEEAWEGAFDRIQRIVDR</sequence>